<gene>
    <name evidence="2" type="primary">htrA_10</name>
    <name evidence="2" type="ORF">SDC9_164771</name>
</gene>
<dbReference type="Pfam" id="PF13180">
    <property type="entry name" value="PDZ_2"/>
    <property type="match status" value="1"/>
</dbReference>
<dbReference type="PANTHER" id="PTHR47389">
    <property type="entry name" value="OS09G0436400 PROTEIN"/>
    <property type="match status" value="1"/>
</dbReference>
<dbReference type="GO" id="GO:0008233">
    <property type="term" value="F:peptidase activity"/>
    <property type="evidence" value="ECO:0007669"/>
    <property type="project" value="UniProtKB-KW"/>
</dbReference>
<name>A0A645FSI2_9ZZZZ</name>
<proteinExistence type="predicted"/>
<organism evidence="2">
    <name type="scientific">bioreactor metagenome</name>
    <dbReference type="NCBI Taxonomy" id="1076179"/>
    <lineage>
        <taxon>unclassified sequences</taxon>
        <taxon>metagenomes</taxon>
        <taxon>ecological metagenomes</taxon>
    </lineage>
</organism>
<protein>
    <submittedName>
        <fullName evidence="2">Serine protease Do-like HtrA</fullName>
        <ecNumber evidence="2">3.4.21.107</ecNumber>
    </submittedName>
</protein>
<dbReference type="PROSITE" id="PS50106">
    <property type="entry name" value="PDZ"/>
    <property type="match status" value="1"/>
</dbReference>
<reference evidence="2" key="1">
    <citation type="submission" date="2019-08" db="EMBL/GenBank/DDBJ databases">
        <authorList>
            <person name="Kucharzyk K."/>
            <person name="Murdoch R.W."/>
            <person name="Higgins S."/>
            <person name="Loffler F."/>
        </authorList>
    </citation>
    <scope>NUCLEOTIDE SEQUENCE</scope>
</reference>
<keyword evidence="2" id="KW-0378">Hydrolase</keyword>
<dbReference type="SUPFAM" id="SSF50156">
    <property type="entry name" value="PDZ domain-like"/>
    <property type="match status" value="1"/>
</dbReference>
<dbReference type="Gene3D" id="2.30.42.10">
    <property type="match status" value="1"/>
</dbReference>
<dbReference type="EMBL" id="VSSQ01064543">
    <property type="protein sequence ID" value="MPN17418.1"/>
    <property type="molecule type" value="Genomic_DNA"/>
</dbReference>
<comment type="caution">
    <text evidence="2">The sequence shown here is derived from an EMBL/GenBank/DDBJ whole genome shotgun (WGS) entry which is preliminary data.</text>
</comment>
<evidence type="ECO:0000313" key="2">
    <source>
        <dbReference type="EMBL" id="MPN17418.1"/>
    </source>
</evidence>
<dbReference type="PANTHER" id="PTHR47389:SF4">
    <property type="entry name" value="OS09G0436400 PROTEIN"/>
    <property type="match status" value="1"/>
</dbReference>
<evidence type="ECO:0000259" key="1">
    <source>
        <dbReference type="PROSITE" id="PS50106"/>
    </source>
</evidence>
<accession>A0A645FSI2</accession>
<keyword evidence="2" id="KW-0645">Protease</keyword>
<dbReference type="GO" id="GO:0006508">
    <property type="term" value="P:proteolysis"/>
    <property type="evidence" value="ECO:0007669"/>
    <property type="project" value="UniProtKB-KW"/>
</dbReference>
<dbReference type="InterPro" id="IPR036034">
    <property type="entry name" value="PDZ_sf"/>
</dbReference>
<dbReference type="AlphaFoldDB" id="A0A645FSI2"/>
<sequence length="90" mass="9810">MGVYLSEVTQATAELPAGLYISDTVEGSGAEKAGLQAYDRIIFIDGQEVNTFNELKKIIRNHNVGDVVEVTVIRDGKQVNANVELTESKQ</sequence>
<feature type="domain" description="PDZ" evidence="1">
    <location>
        <begin position="1"/>
        <end position="76"/>
    </location>
</feature>
<dbReference type="SMART" id="SM00228">
    <property type="entry name" value="PDZ"/>
    <property type="match status" value="1"/>
</dbReference>
<dbReference type="InterPro" id="IPR001478">
    <property type="entry name" value="PDZ"/>
</dbReference>
<dbReference type="EC" id="3.4.21.107" evidence="2"/>